<evidence type="ECO:0000313" key="1">
    <source>
        <dbReference type="EMBL" id="CAA7599770.1"/>
    </source>
</evidence>
<organism evidence="1">
    <name type="scientific">Acididesulfobacillus acetoxydans</name>
    <dbReference type="NCBI Taxonomy" id="1561005"/>
    <lineage>
        <taxon>Bacteria</taxon>
        <taxon>Bacillati</taxon>
        <taxon>Bacillota</taxon>
        <taxon>Clostridia</taxon>
        <taxon>Eubacteriales</taxon>
        <taxon>Peptococcaceae</taxon>
        <taxon>Acididesulfobacillus</taxon>
    </lineage>
</organism>
<name>A0A8S0X348_9FIRM</name>
<dbReference type="Proteomes" id="UP000836597">
    <property type="component" value="Chromosome"/>
</dbReference>
<dbReference type="EMBL" id="LR746496">
    <property type="protein sequence ID" value="CAA7599770.1"/>
    <property type="molecule type" value="Genomic_DNA"/>
</dbReference>
<protein>
    <submittedName>
        <fullName evidence="1">Uncharacterized protein</fullName>
    </submittedName>
</protein>
<dbReference type="EMBL" id="CDGJ01000052">
    <property type="protein sequence ID" value="CEJ07336.1"/>
    <property type="molecule type" value="Genomic_DNA"/>
</dbReference>
<accession>A0A8S0X348</accession>
<reference evidence="1" key="2">
    <citation type="submission" date="2020-01" db="EMBL/GenBank/DDBJ databases">
        <authorList>
            <person name="Hornung B."/>
        </authorList>
    </citation>
    <scope>NUCLEOTIDE SEQUENCE</scope>
    <source>
        <strain evidence="1">PacBioINE</strain>
    </source>
</reference>
<dbReference type="AlphaFoldDB" id="A0A8S0X348"/>
<keyword evidence="3" id="KW-1185">Reference proteome</keyword>
<gene>
    <name evidence="1" type="ORF">DEACI_0397</name>
    <name evidence="2" type="ORF">DEACI_1799</name>
</gene>
<evidence type="ECO:0000313" key="3">
    <source>
        <dbReference type="Proteomes" id="UP001071230"/>
    </source>
</evidence>
<proteinExistence type="predicted"/>
<dbReference type="Proteomes" id="UP001071230">
    <property type="component" value="Unassembled WGS sequence"/>
</dbReference>
<reference evidence="2" key="1">
    <citation type="submission" date="2014-11" db="EMBL/GenBank/DDBJ databases">
        <authorList>
            <person name="Hornung B.V."/>
        </authorList>
    </citation>
    <scope>NUCLEOTIDE SEQUENCE</scope>
    <source>
        <strain evidence="2">INE</strain>
    </source>
</reference>
<sequence>MNVFPVFAGESLPAESRGAESGSAKFVPSKDRGAVCTDEDLRRMPPASARLQPGRALVLLVVRFMPENTKSAIDLFVYQRGLQAQVHVQSSQGQYFIVRARG</sequence>
<evidence type="ECO:0000313" key="2">
    <source>
        <dbReference type="EMBL" id="CEJ07336.1"/>
    </source>
</evidence>
<dbReference type="KEGG" id="aacx:DEACI_0397"/>